<sequence>MARSCVFCGGTPVTNEHVYPRWLAQGFPEIPPTERAIMVSHSDHGGPRRHSGRLLTTQVKAVCEPCNSGWMSALEGRVQPYLLPMIKGEITELSPEAQQVLATWTVKTALMCQVFHAQEPPLVPAELFTDLYRDQAPANEMKVFCAYRMQPNYLNGPSPIEHRSMPSRNRDRTDDGQEFERWVTVVTIRIGYAVLQLVAAGPKGLRYEIGHGDFSPYVQTLWPLQETFSWPPLALKRISEYDAFADPFSKVKRPFPQL</sequence>
<protein>
    <recommendedName>
        <fullName evidence="4">HNH endonuclease</fullName>
    </recommendedName>
</protein>
<dbReference type="RefSeq" id="WP_272173981.1">
    <property type="nucleotide sequence ID" value="NZ_JAQOSK010000001.1"/>
</dbReference>
<organism evidence="2 3">
    <name type="scientific">Streptomyces gilvifuscus</name>
    <dbReference type="NCBI Taxonomy" id="1550617"/>
    <lineage>
        <taxon>Bacteria</taxon>
        <taxon>Bacillati</taxon>
        <taxon>Actinomycetota</taxon>
        <taxon>Actinomycetes</taxon>
        <taxon>Kitasatosporales</taxon>
        <taxon>Streptomycetaceae</taxon>
        <taxon>Streptomyces</taxon>
    </lineage>
</organism>
<name>A0ABT5FLJ9_9ACTN</name>
<accession>A0ABT5FLJ9</accession>
<evidence type="ECO:0000256" key="1">
    <source>
        <dbReference type="SAM" id="MobiDB-lite"/>
    </source>
</evidence>
<feature type="compositionally biased region" description="Basic and acidic residues" evidence="1">
    <location>
        <begin position="160"/>
        <end position="176"/>
    </location>
</feature>
<evidence type="ECO:0000313" key="3">
    <source>
        <dbReference type="Proteomes" id="UP001221328"/>
    </source>
</evidence>
<comment type="caution">
    <text evidence="2">The sequence shown here is derived from an EMBL/GenBank/DDBJ whole genome shotgun (WGS) entry which is preliminary data.</text>
</comment>
<evidence type="ECO:0008006" key="4">
    <source>
        <dbReference type="Google" id="ProtNLM"/>
    </source>
</evidence>
<dbReference type="EMBL" id="JAQOSK010000001">
    <property type="protein sequence ID" value="MDC2953397.1"/>
    <property type="molecule type" value="Genomic_DNA"/>
</dbReference>
<dbReference type="Proteomes" id="UP001221328">
    <property type="component" value="Unassembled WGS sequence"/>
</dbReference>
<reference evidence="2 3" key="1">
    <citation type="journal article" date="2015" name="Int. J. Syst. Evol. Microbiol.">
        <title>Streptomyces gilvifuscus sp. nov., an actinomycete that produces antibacterial compounds isolated from soil.</title>
        <authorList>
            <person name="Nguyen T.M."/>
            <person name="Kim J."/>
        </authorList>
    </citation>
    <scope>NUCLEOTIDE SEQUENCE [LARGE SCALE GENOMIC DNA]</scope>
    <source>
        <strain evidence="2 3">T113</strain>
    </source>
</reference>
<keyword evidence="3" id="KW-1185">Reference proteome</keyword>
<feature type="region of interest" description="Disordered" evidence="1">
    <location>
        <begin position="156"/>
        <end position="176"/>
    </location>
</feature>
<gene>
    <name evidence="2" type="ORF">PO587_02885</name>
</gene>
<proteinExistence type="predicted"/>
<evidence type="ECO:0000313" key="2">
    <source>
        <dbReference type="EMBL" id="MDC2953397.1"/>
    </source>
</evidence>